<dbReference type="Proteomes" id="UP000225706">
    <property type="component" value="Unassembled WGS sequence"/>
</dbReference>
<accession>A0A2B4RK84</accession>
<dbReference type="STRING" id="50429.A0A2B4RK84"/>
<dbReference type="Gene3D" id="3.90.1150.10">
    <property type="entry name" value="Aspartate Aminotransferase, domain 1"/>
    <property type="match status" value="1"/>
</dbReference>
<dbReference type="SUPFAM" id="SSF53383">
    <property type="entry name" value="PLP-dependent transferases"/>
    <property type="match status" value="1"/>
</dbReference>
<dbReference type="AlphaFoldDB" id="A0A2B4RK84"/>
<dbReference type="InterPro" id="IPR000192">
    <property type="entry name" value="Aminotrans_V_dom"/>
</dbReference>
<dbReference type="EMBL" id="LSMT01000510">
    <property type="protein sequence ID" value="PFX16900.1"/>
    <property type="molecule type" value="Genomic_DNA"/>
</dbReference>
<feature type="domain" description="Aminotransferase class V" evidence="2">
    <location>
        <begin position="63"/>
        <end position="425"/>
    </location>
</feature>
<dbReference type="SUPFAM" id="SSF52402">
    <property type="entry name" value="Adenine nucleotide alpha hydrolases-like"/>
    <property type="match status" value="1"/>
</dbReference>
<sequence>MAAQKHGSRKFYDIPSEELSNLRLRSQRKKKGNNEKLLKYIERNCIGKDLTFSGPYGRRNVTYCDYTASGRSLTFIEDYIREQVLPHYGNTHTTTTVTSLQTTLYRHEARDIIRNAVNASENDSVVFVGSGATAAVHKLIHALDFKRPPIVFVGPFEHHSNLLPWKEVGAEVVWIQQNSEGLVDPLDLEFKLKLHSSKSRQLIGCFSSASNVTGILTDTNAVTASLHRHGALAFWDYATAGPYAEINMNPLVTSDDQGLVYKDAVFISTHKFVGGVESPGILVAKKNLFVNPVPSGCGGGSVFFVTKNTHRYLKEIETREEAGTPSIVGSVRAGLAFQLKQEIGSENIMAIEQDLCRRALAAWSNSRNIVLLGNTSVPRLPIFSFLIKDPCSGMFLHHNYVCALLNDVFGIQARGGCACAGPYAQNLLGIDEKLAKEIENLLLEDSRLDRVHLRRYHEYSEREILRPGFVRLNLPYFMSHAAVEFVLKAVEMVAKHGWMLLPQYMFNPETGEWKHRKHQVFRDRKWLGSISYSEGHMTYPSSLGIAKEPPGSYMECLLEAEEIFRKAATDKLVNSVGDQTLLFGEEGERYRWFLLPSEVAQLLGGKSPAHFPMTPPFSPPHWNNVPEGADSCCAKCLEPCNGNYVSPMEKCTLKSPENLVSREENDSDVKGVVDCTSVSGQVNGANMDDSLLNSCNYGNITEKDISTLLCTDEILDSAASFCVNSGQADTCYSTKFEARSVDTKHGVNTVLEEGTHGVESFGDDCIVIPSEEKSPESSVTNDSEQSNKLHKKLVESLVDNLEMKTVFENAGLNSVAESSSASELISGNGDASASSKTVCQRKGRKNKQKEVVTGKPQFHHPPKSIFKPTLEALEEYDMIHDGDRVMVCLSGGKDSLSLLHALRQYQFYSRSKGINFELGAATVDPQSQGYDPKPLVQYLAALAVPYFFEEQGIIQQAAQLTVCESICSFCSRMKRGRLYACARRGGYNVLAMGQHLDDLAESFLMSAFHNGLLRTMKANYTVLEGDLRVIRPLVYVREKELRNFAEKVKLPVIAENCPACFEAPKERHRTKQLLAAQEILFPGLYHSLLTAMKPLMARDRVGLESSKMKEGNYEDFL</sequence>
<keyword evidence="5" id="KW-1185">Reference proteome</keyword>
<comment type="caution">
    <text evidence="4">The sequence shown here is derived from an EMBL/GenBank/DDBJ whole genome shotgun (WGS) entry which is preliminary data.</text>
</comment>
<gene>
    <name evidence="4" type="primary">ttcA</name>
    <name evidence="4" type="ORF">AWC38_SpisGene18801</name>
</gene>
<dbReference type="CDD" id="cd24138">
    <property type="entry name" value="TtcA-like"/>
    <property type="match status" value="1"/>
</dbReference>
<dbReference type="PANTHER" id="PTHR43686">
    <property type="entry name" value="SULFURTRANSFERASE-RELATED"/>
    <property type="match status" value="1"/>
</dbReference>
<dbReference type="Pfam" id="PF01171">
    <property type="entry name" value="ATP_bind_3"/>
    <property type="match status" value="1"/>
</dbReference>
<evidence type="ECO:0000259" key="2">
    <source>
        <dbReference type="Pfam" id="PF00266"/>
    </source>
</evidence>
<dbReference type="InterPro" id="IPR011063">
    <property type="entry name" value="TilS/TtcA_N"/>
</dbReference>
<dbReference type="Pfam" id="PF00266">
    <property type="entry name" value="Aminotran_5"/>
    <property type="match status" value="1"/>
</dbReference>
<proteinExistence type="predicted"/>
<dbReference type="InterPro" id="IPR015421">
    <property type="entry name" value="PyrdxlP-dep_Trfase_major"/>
</dbReference>
<dbReference type="InterPro" id="IPR015422">
    <property type="entry name" value="PyrdxlP-dep_Trfase_small"/>
</dbReference>
<dbReference type="OrthoDB" id="420046at2759"/>
<reference evidence="5" key="1">
    <citation type="journal article" date="2017" name="bioRxiv">
        <title>Comparative analysis of the genomes of Stylophora pistillata and Acropora digitifera provides evidence for extensive differences between species of corals.</title>
        <authorList>
            <person name="Voolstra C.R."/>
            <person name="Li Y."/>
            <person name="Liew Y.J."/>
            <person name="Baumgarten S."/>
            <person name="Zoccola D."/>
            <person name="Flot J.-F."/>
            <person name="Tambutte S."/>
            <person name="Allemand D."/>
            <person name="Aranda M."/>
        </authorList>
    </citation>
    <scope>NUCLEOTIDE SEQUENCE [LARGE SCALE GENOMIC DNA]</scope>
</reference>
<protein>
    <submittedName>
        <fullName evidence="4">tRNA 2-thiocytidine biosynthesis protein TtcA</fullName>
    </submittedName>
</protein>
<dbReference type="InterPro" id="IPR015424">
    <property type="entry name" value="PyrdxlP-dep_Trfase"/>
</dbReference>
<dbReference type="Gene3D" id="3.40.50.620">
    <property type="entry name" value="HUPs"/>
    <property type="match status" value="1"/>
</dbReference>
<name>A0A2B4RK84_STYPI</name>
<dbReference type="Gene3D" id="3.40.640.10">
    <property type="entry name" value="Type I PLP-dependent aspartate aminotransferase-like (Major domain)"/>
    <property type="match status" value="1"/>
</dbReference>
<evidence type="ECO:0000313" key="5">
    <source>
        <dbReference type="Proteomes" id="UP000225706"/>
    </source>
</evidence>
<feature type="domain" description="tRNA(Ile)-lysidine/2-thiocytidine synthase N-terminal" evidence="3">
    <location>
        <begin position="885"/>
        <end position="1053"/>
    </location>
</feature>
<organism evidence="4 5">
    <name type="scientific">Stylophora pistillata</name>
    <name type="common">Smooth cauliflower coral</name>
    <dbReference type="NCBI Taxonomy" id="50429"/>
    <lineage>
        <taxon>Eukaryota</taxon>
        <taxon>Metazoa</taxon>
        <taxon>Cnidaria</taxon>
        <taxon>Anthozoa</taxon>
        <taxon>Hexacorallia</taxon>
        <taxon>Scleractinia</taxon>
        <taxon>Astrocoeniina</taxon>
        <taxon>Pocilloporidae</taxon>
        <taxon>Stylophora</taxon>
    </lineage>
</organism>
<dbReference type="InterPro" id="IPR014729">
    <property type="entry name" value="Rossmann-like_a/b/a_fold"/>
</dbReference>
<evidence type="ECO:0000256" key="1">
    <source>
        <dbReference type="SAM" id="MobiDB-lite"/>
    </source>
</evidence>
<evidence type="ECO:0000259" key="3">
    <source>
        <dbReference type="Pfam" id="PF01171"/>
    </source>
</evidence>
<evidence type="ECO:0000313" key="4">
    <source>
        <dbReference type="EMBL" id="PFX16900.1"/>
    </source>
</evidence>
<feature type="compositionally biased region" description="Polar residues" evidence="1">
    <location>
        <begin position="823"/>
        <end position="838"/>
    </location>
</feature>
<dbReference type="PANTHER" id="PTHR43686:SF1">
    <property type="entry name" value="AMINOTRAN_5 DOMAIN-CONTAINING PROTEIN"/>
    <property type="match status" value="1"/>
</dbReference>
<feature type="region of interest" description="Disordered" evidence="1">
    <location>
        <begin position="823"/>
        <end position="864"/>
    </location>
</feature>